<organism evidence="9 10">
    <name type="scientific">Anaeramoeba ignava</name>
    <name type="common">Anaerobic marine amoeba</name>
    <dbReference type="NCBI Taxonomy" id="1746090"/>
    <lineage>
        <taxon>Eukaryota</taxon>
        <taxon>Metamonada</taxon>
        <taxon>Anaeramoebidae</taxon>
        <taxon>Anaeramoeba</taxon>
    </lineage>
</organism>
<feature type="transmembrane region" description="Helical" evidence="6">
    <location>
        <begin position="897"/>
        <end position="919"/>
    </location>
</feature>
<dbReference type="InterPro" id="IPR003961">
    <property type="entry name" value="FN3_dom"/>
</dbReference>
<dbReference type="CDD" id="cd00063">
    <property type="entry name" value="FN3"/>
    <property type="match status" value="1"/>
</dbReference>
<dbReference type="PANTHER" id="PTHR36220:SF1">
    <property type="entry name" value="GAMMA TUBULIN COMPLEX COMPONENT C-TERMINAL DOMAIN-CONTAINING PROTEIN"/>
    <property type="match status" value="1"/>
</dbReference>
<dbReference type="InterPro" id="IPR028994">
    <property type="entry name" value="Integrin_alpha_N"/>
</dbReference>
<evidence type="ECO:0000313" key="9">
    <source>
        <dbReference type="EMBL" id="KAJ5071116.1"/>
    </source>
</evidence>
<keyword evidence="3" id="KW-0325">Glycoprotein</keyword>
<proteinExistence type="predicted"/>
<keyword evidence="10" id="KW-1185">Reference proteome</keyword>
<evidence type="ECO:0000256" key="7">
    <source>
        <dbReference type="SAM" id="SignalP"/>
    </source>
</evidence>
<keyword evidence="2" id="KW-0677">Repeat</keyword>
<evidence type="ECO:0000313" key="10">
    <source>
        <dbReference type="Proteomes" id="UP001149090"/>
    </source>
</evidence>
<dbReference type="Gene3D" id="2.130.10.130">
    <property type="entry name" value="Integrin alpha, N-terminal"/>
    <property type="match status" value="3"/>
</dbReference>
<dbReference type="AlphaFoldDB" id="A0A9Q0LEA3"/>
<evidence type="ECO:0000256" key="5">
    <source>
        <dbReference type="SAM" id="MobiDB-lite"/>
    </source>
</evidence>
<feature type="domain" description="Fibronectin type-III" evidence="8">
    <location>
        <begin position="610"/>
        <end position="700"/>
    </location>
</feature>
<dbReference type="InterPro" id="IPR013517">
    <property type="entry name" value="FG-GAP"/>
</dbReference>
<dbReference type="Pfam" id="PF00041">
    <property type="entry name" value="fn3"/>
    <property type="match status" value="1"/>
</dbReference>
<feature type="region of interest" description="Disordered" evidence="5">
    <location>
        <begin position="952"/>
        <end position="975"/>
    </location>
</feature>
<accession>A0A9Q0LEA3</accession>
<dbReference type="InterPro" id="IPR013783">
    <property type="entry name" value="Ig-like_fold"/>
</dbReference>
<dbReference type="SUPFAM" id="SSF69318">
    <property type="entry name" value="Integrin alpha N-terminal domain"/>
    <property type="match status" value="1"/>
</dbReference>
<keyword evidence="1 7" id="KW-0732">Signal</keyword>
<feature type="repeat" description="FG-GAP" evidence="4">
    <location>
        <begin position="132"/>
        <end position="187"/>
    </location>
</feature>
<evidence type="ECO:0000256" key="2">
    <source>
        <dbReference type="ARBA" id="ARBA00022737"/>
    </source>
</evidence>
<evidence type="ECO:0000256" key="4">
    <source>
        <dbReference type="PROSITE-ProRule" id="PRU00803"/>
    </source>
</evidence>
<feature type="chain" id="PRO_5040442632" description="Fibronectin type-III domain-containing protein" evidence="7">
    <location>
        <begin position="24"/>
        <end position="975"/>
    </location>
</feature>
<name>A0A9Q0LEA3_ANAIG</name>
<reference evidence="9" key="1">
    <citation type="submission" date="2022-10" db="EMBL/GenBank/DDBJ databases">
        <title>Novel sulphate-reducing endosymbionts in the free-living metamonad Anaeramoeba.</title>
        <authorList>
            <person name="Jerlstrom-Hultqvist J."/>
            <person name="Cepicka I."/>
            <person name="Gallot-Lavallee L."/>
            <person name="Salas-Leiva D."/>
            <person name="Curtis B.A."/>
            <person name="Zahonova K."/>
            <person name="Pipaliya S."/>
            <person name="Dacks J."/>
            <person name="Roger A.J."/>
        </authorList>
    </citation>
    <scope>NUCLEOTIDE SEQUENCE</scope>
    <source>
        <strain evidence="9">BMAN</strain>
    </source>
</reference>
<evidence type="ECO:0000256" key="1">
    <source>
        <dbReference type="ARBA" id="ARBA00022729"/>
    </source>
</evidence>
<gene>
    <name evidence="9" type="ORF">M0811_10600</name>
</gene>
<keyword evidence="6" id="KW-0812">Transmembrane</keyword>
<dbReference type="InterPro" id="IPR036116">
    <property type="entry name" value="FN3_sf"/>
</dbReference>
<feature type="signal peptide" evidence="7">
    <location>
        <begin position="1"/>
        <end position="23"/>
    </location>
</feature>
<dbReference type="PROSITE" id="PS51470">
    <property type="entry name" value="FG_GAP"/>
    <property type="match status" value="2"/>
</dbReference>
<dbReference type="Gene3D" id="2.60.40.10">
    <property type="entry name" value="Immunoglobulins"/>
    <property type="match status" value="2"/>
</dbReference>
<dbReference type="InterPro" id="IPR013519">
    <property type="entry name" value="Int_alpha_beta-p"/>
</dbReference>
<dbReference type="SUPFAM" id="SSF49265">
    <property type="entry name" value="Fibronectin type III"/>
    <property type="match status" value="2"/>
</dbReference>
<comment type="caution">
    <text evidence="9">The sequence shown here is derived from an EMBL/GenBank/DDBJ whole genome shotgun (WGS) entry which is preliminary data.</text>
</comment>
<feature type="domain" description="Fibronectin type-III" evidence="8">
    <location>
        <begin position="506"/>
        <end position="606"/>
    </location>
</feature>
<dbReference type="SMART" id="SM00060">
    <property type="entry name" value="FN3"/>
    <property type="match status" value="3"/>
</dbReference>
<dbReference type="Proteomes" id="UP001149090">
    <property type="component" value="Unassembled WGS sequence"/>
</dbReference>
<feature type="repeat" description="FG-GAP" evidence="4">
    <location>
        <begin position="188"/>
        <end position="243"/>
    </location>
</feature>
<sequence>MKKNKQILLLFLLLIIQLNLIKTNIIYYDWTQEQILEETSGESRDYFGREVEICENYSIILSAQDKSHQNGEGILQVTGKAYIYQNNRTNWNQQQIIEINQNGTIFQGSVAINNDFAFFGSSLADVNNNTFQGEVYVFKNNGKDNFGATVAIYNDVLIVGSPQAAVGNNYTQGKVYVFKNNGTYWNQQQILIASDGKSNDNFGLSIAVYNDVLIVGSPQSAVGNNYTQGKVYVFKNNGSYWNQQQILISSDGQQDDTFGSSVGIEKNYSIIGASQATIGENFAQGKAYIFQNNGTYWNQQQILIASDGNEEDNFGVSSAISNGVVIVSADNSKVGNNYSQGKAYIFQSDGNYWNQIEILTSSDGNQGYYFGTSVSISENYIVVGAIGATVENTSDVGKAYIFQGFPGPNQVNIENCTSLYSSFECYWDQIGDLSTISYQINYHYYEENWIDINSPSLNDSILYEIFDSSNYPNIIGNVEYSIQIRACNISTNFCGAASSHWNLTTRIDSVKDLQLNPNQYYINISWSQPDVPVINLIPKLDHYVISYFNQSQTNLINNISVSNSSTSYQLSNLESLTLYTISIWACQTENCSGNEQGEIISQTTSTVFGPVTNFTCSTSNIYNLSCSWKPPTNSQLPNYYNFTIQSSQLNDYQNYSINSTILNTALLYSNMDYTITIKGCNNETGCGIISTIELKTTQLNASNINSWETGIEQIKLNISSVEFAKGYQITLNEGNEWKNFSQINSSGNNIYGEINNIAGNIEYNVEVRACSETSCNSILSGKPSNNITMKARLGYVEEFNCVGIIEGFECNWNELNLASGLNGYSISYYISKECLANDTTYFDVDDDLEGGVEYSVSIQAVTTTDCFPDEYSGPITTIKVTTQKKTVSNSSKNKGGIIAASIIVPLFVIGIFIGIFVYIKKRELKRRGYKELNLKNVKEPIFDDFLDSDDLHLNPNPKTNPNPNPNQHEDEKLIK</sequence>
<dbReference type="PANTHER" id="PTHR36220">
    <property type="entry name" value="UNNAMED PRODUCT"/>
    <property type="match status" value="1"/>
</dbReference>
<dbReference type="PROSITE" id="PS50853">
    <property type="entry name" value="FN3"/>
    <property type="match status" value="2"/>
</dbReference>
<protein>
    <recommendedName>
        <fullName evidence="8">Fibronectin type-III domain-containing protein</fullName>
    </recommendedName>
</protein>
<dbReference type="OrthoDB" id="188207at2759"/>
<dbReference type="Pfam" id="PF14312">
    <property type="entry name" value="FG-GAP_2"/>
    <property type="match status" value="5"/>
</dbReference>
<evidence type="ECO:0000256" key="3">
    <source>
        <dbReference type="ARBA" id="ARBA00023180"/>
    </source>
</evidence>
<evidence type="ECO:0000259" key="8">
    <source>
        <dbReference type="PROSITE" id="PS50853"/>
    </source>
</evidence>
<keyword evidence="6" id="KW-1133">Transmembrane helix</keyword>
<keyword evidence="6" id="KW-0472">Membrane</keyword>
<dbReference type="SMART" id="SM00191">
    <property type="entry name" value="Int_alpha"/>
    <property type="match status" value="4"/>
</dbReference>
<dbReference type="EMBL" id="JAPDFW010000091">
    <property type="protein sequence ID" value="KAJ5071116.1"/>
    <property type="molecule type" value="Genomic_DNA"/>
</dbReference>
<evidence type="ECO:0000256" key="6">
    <source>
        <dbReference type="SAM" id="Phobius"/>
    </source>
</evidence>